<feature type="region of interest" description="Disordered" evidence="1">
    <location>
        <begin position="1"/>
        <end position="56"/>
    </location>
</feature>
<dbReference type="EMBL" id="HE575318">
    <property type="protein sequence ID" value="CCC90477.1"/>
    <property type="molecule type" value="Genomic_DNA"/>
</dbReference>
<dbReference type="VEuPathDB" id="TriTrypDB:TcIL3000_5_1810"/>
<organism evidence="2">
    <name type="scientific">Trypanosoma congolense (strain IL3000)</name>
    <dbReference type="NCBI Taxonomy" id="1068625"/>
    <lineage>
        <taxon>Eukaryota</taxon>
        <taxon>Discoba</taxon>
        <taxon>Euglenozoa</taxon>
        <taxon>Kinetoplastea</taxon>
        <taxon>Metakinetoplastina</taxon>
        <taxon>Trypanosomatida</taxon>
        <taxon>Trypanosomatidae</taxon>
        <taxon>Trypanosoma</taxon>
        <taxon>Nannomonas</taxon>
    </lineage>
</organism>
<name>G0UMR9_TRYCI</name>
<evidence type="ECO:0000256" key="1">
    <source>
        <dbReference type="SAM" id="MobiDB-lite"/>
    </source>
</evidence>
<accession>G0UMR9</accession>
<reference evidence="2" key="1">
    <citation type="journal article" date="2012" name="Proc. Natl. Acad. Sci. U.S.A.">
        <title>Antigenic diversity is generated by distinct evolutionary mechanisms in African trypanosome species.</title>
        <authorList>
            <person name="Jackson A.P."/>
            <person name="Berry A."/>
            <person name="Aslett M."/>
            <person name="Allison H.C."/>
            <person name="Burton P."/>
            <person name="Vavrova-Anderson J."/>
            <person name="Brown R."/>
            <person name="Browne H."/>
            <person name="Corton N."/>
            <person name="Hauser H."/>
            <person name="Gamble J."/>
            <person name="Gilderthorp R."/>
            <person name="Marcello L."/>
            <person name="McQuillan J."/>
            <person name="Otto T.D."/>
            <person name="Quail M.A."/>
            <person name="Sanders M.J."/>
            <person name="van Tonder A."/>
            <person name="Ginger M.L."/>
            <person name="Field M.C."/>
            <person name="Barry J.D."/>
            <person name="Hertz-Fowler C."/>
            <person name="Berriman M."/>
        </authorList>
    </citation>
    <scope>NUCLEOTIDE SEQUENCE</scope>
    <source>
        <strain evidence="2">IL3000</strain>
    </source>
</reference>
<sequence>MAEKHHQDIVPVGALKEVPSHSAERGLQPEVAAEKGRVSEEDGFTDDGERLHDDSTPYLVPIDQLDVHFSDGYDFSTRGAEMVPVEPHRAFTQEEIDEILRLRDEKKKMHCSSVDTCNSFHRSHVPKRQRPSEKSTTSKEGSQSSGTPPNDMVLMFPPSVPSPVYPIAYVPPTQPQYVTMPMMVLHGAPQPIDFSPLQPQTSLPLPQQQQQELQPVYLCHVVNSDEATTGRG</sequence>
<proteinExistence type="predicted"/>
<feature type="region of interest" description="Disordered" evidence="1">
    <location>
        <begin position="111"/>
        <end position="155"/>
    </location>
</feature>
<dbReference type="AlphaFoldDB" id="G0UMR9"/>
<feature type="compositionally biased region" description="Polar residues" evidence="1">
    <location>
        <begin position="138"/>
        <end position="148"/>
    </location>
</feature>
<protein>
    <submittedName>
        <fullName evidence="2">Uncharacterized protein TCIL3000_5_1810</fullName>
    </submittedName>
</protein>
<evidence type="ECO:0000313" key="2">
    <source>
        <dbReference type="EMBL" id="CCC90477.1"/>
    </source>
</evidence>
<gene>
    <name evidence="2" type="ORF">TCIL3000_5_1810</name>
</gene>